<dbReference type="Gene3D" id="1.20.1310.10">
    <property type="entry name" value="Cullin Repeats"/>
    <property type="match status" value="2"/>
</dbReference>
<evidence type="ECO:0000313" key="10">
    <source>
        <dbReference type="EMBL" id="CAF1036611.1"/>
    </source>
</evidence>
<dbReference type="InterPro" id="IPR059120">
    <property type="entry name" value="Cullin-like_AB"/>
</dbReference>
<dbReference type="InterPro" id="IPR016159">
    <property type="entry name" value="Cullin_repeat-like_dom_sf"/>
</dbReference>
<feature type="domain" description="Cullin family profile" evidence="9">
    <location>
        <begin position="199"/>
        <end position="384"/>
    </location>
</feature>
<dbReference type="InterPro" id="IPR019559">
    <property type="entry name" value="Cullin_neddylation_domain"/>
</dbReference>
<dbReference type="Proteomes" id="UP000681722">
    <property type="component" value="Unassembled WGS sequence"/>
</dbReference>
<dbReference type="OrthoDB" id="27073at2759"/>
<accession>A0A814JD08</accession>
<dbReference type="SMART" id="SM00182">
    <property type="entry name" value="CULLIN"/>
    <property type="match status" value="1"/>
</dbReference>
<dbReference type="EMBL" id="CAJNOQ010003932">
    <property type="protein sequence ID" value="CAF1036611.1"/>
    <property type="molecule type" value="Genomic_DNA"/>
</dbReference>
<dbReference type="SUPFAM" id="SSF46785">
    <property type="entry name" value="Winged helix' DNA-binding domain"/>
    <property type="match status" value="1"/>
</dbReference>
<keyword evidence="3" id="KW-1017">Isopeptide bond</keyword>
<dbReference type="Pfam" id="PF00888">
    <property type="entry name" value="Cullin"/>
    <property type="match status" value="1"/>
</dbReference>
<dbReference type="Gene3D" id="1.10.10.10">
    <property type="entry name" value="Winged helix-like DNA-binding domain superfamily/Winged helix DNA-binding domain"/>
    <property type="match status" value="1"/>
</dbReference>
<evidence type="ECO:0000256" key="8">
    <source>
        <dbReference type="RuleBase" id="RU003829"/>
    </source>
</evidence>
<comment type="pathway">
    <text evidence="1">Protein modification; protein ubiquitination.</text>
</comment>
<sequence>MSAKDSGNIEVVWETLLAGIRQIFGHQTIQLSELMALYTIVYDYFVLGYIGEASPSTHIPVNVYEEYFEKQFLIDTEHYYKLQTVKYLSNHSVMEYLTTFEAYLNKEQQRMIYLRQSTMKQLIDICSNLLRQDQLEPIYAEFEMLLNNNNNYVLKKLFKLIYWMPKAKTELKKIIEQHIHTKGLQAIHAVSVQAINDPKIYVHTILDVYNRCLIIIQESFIGERDFTEALDKAACGLEYTSKFRRMFQDVAISKNMNEEYVMWLENRNERTTLDFSVMIFNSNSWPFPSSSTINLAPELKPAFDSFTEFYTKQHNKRKLIWLHQRSKGELQTLYLKLKFILQVSGCQMSILLLFNKYPELIVKTIQDETQMTLETLLPVIKQLLKSKIIKHSCTSEEVGENSLRMEDVLKLNTDYNNKRTRVNLNIPVKVEVNDDSQCVRDTIDKDRKLVIQAVVVRIMKMRQTSKDTQLIGEVLKQLSAQFRPDVSVIKTCIDKLIEEEYLKRAPNESDTYHYQA</sequence>
<evidence type="ECO:0000313" key="12">
    <source>
        <dbReference type="Proteomes" id="UP000663829"/>
    </source>
</evidence>
<evidence type="ECO:0000256" key="5">
    <source>
        <dbReference type="ARBA" id="ARBA00022843"/>
    </source>
</evidence>
<dbReference type="GO" id="GO:0006511">
    <property type="term" value="P:ubiquitin-dependent protein catabolic process"/>
    <property type="evidence" value="ECO:0007669"/>
    <property type="project" value="InterPro"/>
</dbReference>
<evidence type="ECO:0000313" key="11">
    <source>
        <dbReference type="EMBL" id="CAF3807149.1"/>
    </source>
</evidence>
<dbReference type="InterPro" id="IPR001373">
    <property type="entry name" value="Cullin_N"/>
</dbReference>
<dbReference type="GO" id="GO:0031625">
    <property type="term" value="F:ubiquitin protein ligase binding"/>
    <property type="evidence" value="ECO:0007669"/>
    <property type="project" value="InterPro"/>
</dbReference>
<keyword evidence="5" id="KW-0832">Ubl conjugation</keyword>
<dbReference type="Pfam" id="PF26557">
    <property type="entry name" value="Cullin_AB"/>
    <property type="match status" value="1"/>
</dbReference>
<dbReference type="InterPro" id="IPR016158">
    <property type="entry name" value="Cullin_homology"/>
</dbReference>
<reference evidence="10" key="1">
    <citation type="submission" date="2021-02" db="EMBL/GenBank/DDBJ databases">
        <authorList>
            <person name="Nowell W R."/>
        </authorList>
    </citation>
    <scope>NUCLEOTIDE SEQUENCE</scope>
</reference>
<dbReference type="AlphaFoldDB" id="A0A814JD08"/>
<name>A0A814JD08_9BILA</name>
<evidence type="ECO:0000256" key="3">
    <source>
        <dbReference type="ARBA" id="ARBA00022499"/>
    </source>
</evidence>
<gene>
    <name evidence="10" type="ORF">GPM918_LOCUS15559</name>
    <name evidence="11" type="ORF">SRO942_LOCUS15559</name>
</gene>
<dbReference type="SUPFAM" id="SSF74788">
    <property type="entry name" value="Cullin repeat-like"/>
    <property type="match status" value="1"/>
</dbReference>
<evidence type="ECO:0000259" key="9">
    <source>
        <dbReference type="PROSITE" id="PS50069"/>
    </source>
</evidence>
<keyword evidence="4" id="KW-0833">Ubl conjugation pathway</keyword>
<protein>
    <recommendedName>
        <fullName evidence="6">Cullin-5</fullName>
    </recommendedName>
</protein>
<dbReference type="InterPro" id="IPR036317">
    <property type="entry name" value="Cullin_homology_sf"/>
</dbReference>
<comment type="similarity">
    <text evidence="2 7 8">Belongs to the cullin family.</text>
</comment>
<evidence type="ECO:0000256" key="4">
    <source>
        <dbReference type="ARBA" id="ARBA00022786"/>
    </source>
</evidence>
<keyword evidence="12" id="KW-1185">Reference proteome</keyword>
<evidence type="ECO:0000256" key="1">
    <source>
        <dbReference type="ARBA" id="ARBA00004906"/>
    </source>
</evidence>
<organism evidence="10 12">
    <name type="scientific">Didymodactylos carnosus</name>
    <dbReference type="NCBI Taxonomy" id="1234261"/>
    <lineage>
        <taxon>Eukaryota</taxon>
        <taxon>Metazoa</taxon>
        <taxon>Spiralia</taxon>
        <taxon>Gnathifera</taxon>
        <taxon>Rotifera</taxon>
        <taxon>Eurotatoria</taxon>
        <taxon>Bdelloidea</taxon>
        <taxon>Philodinida</taxon>
        <taxon>Philodinidae</taxon>
        <taxon>Didymodactylos</taxon>
    </lineage>
</organism>
<comment type="caution">
    <text evidence="10">The sequence shown here is derived from an EMBL/GenBank/DDBJ whole genome shotgun (WGS) entry which is preliminary data.</text>
</comment>
<dbReference type="FunFam" id="1.10.10.10:FF:000014">
    <property type="entry name" value="Cullin 1"/>
    <property type="match status" value="1"/>
</dbReference>
<dbReference type="Pfam" id="PF10557">
    <property type="entry name" value="Cullin_Nedd8"/>
    <property type="match status" value="1"/>
</dbReference>
<evidence type="ECO:0000256" key="6">
    <source>
        <dbReference type="ARBA" id="ARBA00040451"/>
    </source>
</evidence>
<dbReference type="FunFam" id="1.20.1310.10:FF:000014">
    <property type="entry name" value="Cullin 5"/>
    <property type="match status" value="1"/>
</dbReference>
<dbReference type="InterPro" id="IPR036390">
    <property type="entry name" value="WH_DNA-bd_sf"/>
</dbReference>
<dbReference type="InterPro" id="IPR045093">
    <property type="entry name" value="Cullin"/>
</dbReference>
<proteinExistence type="inferred from homology"/>
<dbReference type="EMBL" id="CAJOBC010003932">
    <property type="protein sequence ID" value="CAF3807149.1"/>
    <property type="molecule type" value="Genomic_DNA"/>
</dbReference>
<dbReference type="PANTHER" id="PTHR11932">
    <property type="entry name" value="CULLIN"/>
    <property type="match status" value="1"/>
</dbReference>
<dbReference type="PROSITE" id="PS50069">
    <property type="entry name" value="CULLIN_2"/>
    <property type="match status" value="1"/>
</dbReference>
<dbReference type="SMART" id="SM00884">
    <property type="entry name" value="Cullin_Nedd8"/>
    <property type="match status" value="1"/>
</dbReference>
<dbReference type="Gene3D" id="3.30.230.130">
    <property type="entry name" value="Cullin, Chain C, Domain 2"/>
    <property type="match status" value="1"/>
</dbReference>
<dbReference type="Proteomes" id="UP000663829">
    <property type="component" value="Unassembled WGS sequence"/>
</dbReference>
<dbReference type="SUPFAM" id="SSF75632">
    <property type="entry name" value="Cullin homology domain"/>
    <property type="match status" value="1"/>
</dbReference>
<dbReference type="InterPro" id="IPR036388">
    <property type="entry name" value="WH-like_DNA-bd_sf"/>
</dbReference>
<evidence type="ECO:0000256" key="2">
    <source>
        <dbReference type="ARBA" id="ARBA00006019"/>
    </source>
</evidence>
<evidence type="ECO:0000256" key="7">
    <source>
        <dbReference type="PROSITE-ProRule" id="PRU00330"/>
    </source>
</evidence>